<sequence length="356" mass="38263">MTRIVVPPEKLQEISNQFAQASEQSRNMISNLSRHISSLQSQWSGITQERFFQNFQVAHRQMTNFSTSVFSIGTELNTIATRFTQADQSQGQGVNTNGGQSNSGKNVKTTLSDFYDQGSKSWDKINGIHGNVGLFGTVMYSALATSMVLSKSVHFKVDPRNSSRAKIHNAPWVKGKGNTFLSNMARKLDKQFRNPGLVMKGLKGFDTLAGKLKIGDIGLGFSKANSFGQWTRNVIAGVNKGQYGMKISKIPKMISKKLFPINVGLNVWDEGVKTVSKFKDGTLTKTDLAVSTSNVVIKSVSAGAGAIVGGTFGGALFGPPGAAIGSYIGGSIGAWAGNHIAGAAEKGIRWLTSRFK</sequence>
<dbReference type="NCBIfam" id="TIGR03930">
    <property type="entry name" value="WXG100_ESAT6"/>
    <property type="match status" value="1"/>
</dbReference>
<reference evidence="2 3" key="1">
    <citation type="journal article" date="2019" name="J. Ind. Microbiol. Biotechnol.">
        <title>Paenibacillus amylolyticus 27C64 has a diverse set of carbohydrate-active enzymes and complete pectin deconstruction system.</title>
        <authorList>
            <person name="Keggi C."/>
            <person name="Doran-Peterson J."/>
        </authorList>
    </citation>
    <scope>NUCLEOTIDE SEQUENCE [LARGE SCALE GENOMIC DNA]</scope>
    <source>
        <strain evidence="2 3">27C64</strain>
    </source>
</reference>
<dbReference type="Proteomes" id="UP000323664">
    <property type="component" value="Unassembled WGS sequence"/>
</dbReference>
<accession>A0A5M9WNY9</accession>
<comment type="caution">
    <text evidence="2">The sequence shown here is derived from an EMBL/GenBank/DDBJ whole genome shotgun (WGS) entry which is preliminary data.</text>
</comment>
<evidence type="ECO:0000256" key="1">
    <source>
        <dbReference type="SAM" id="MobiDB-lite"/>
    </source>
</evidence>
<protein>
    <submittedName>
        <fullName evidence="2">WXG100 family type VII secretion target</fullName>
    </submittedName>
</protein>
<dbReference type="Gene3D" id="1.10.287.850">
    <property type="entry name" value="HP0062-like domain"/>
    <property type="match status" value="1"/>
</dbReference>
<proteinExistence type="predicted"/>
<evidence type="ECO:0000313" key="2">
    <source>
        <dbReference type="EMBL" id="KAA8783219.1"/>
    </source>
</evidence>
<gene>
    <name evidence="2" type="ORF">EC604_05085</name>
</gene>
<dbReference type="OrthoDB" id="4978934at2"/>
<dbReference type="InterPro" id="IPR010310">
    <property type="entry name" value="T7SS_ESAT-6-like"/>
</dbReference>
<feature type="region of interest" description="Disordered" evidence="1">
    <location>
        <begin position="87"/>
        <end position="106"/>
    </location>
</feature>
<dbReference type="InterPro" id="IPR036689">
    <property type="entry name" value="ESAT-6-like_sf"/>
</dbReference>
<dbReference type="SUPFAM" id="SSF140453">
    <property type="entry name" value="EsxAB dimer-like"/>
    <property type="match status" value="1"/>
</dbReference>
<dbReference type="Pfam" id="PF06013">
    <property type="entry name" value="WXG100"/>
    <property type="match status" value="1"/>
</dbReference>
<organism evidence="2 3">
    <name type="scientific">Paenibacillus amylolyticus</name>
    <dbReference type="NCBI Taxonomy" id="1451"/>
    <lineage>
        <taxon>Bacteria</taxon>
        <taxon>Bacillati</taxon>
        <taxon>Bacillota</taxon>
        <taxon>Bacilli</taxon>
        <taxon>Bacillales</taxon>
        <taxon>Paenibacillaceae</taxon>
        <taxon>Paenibacillus</taxon>
    </lineage>
</organism>
<dbReference type="EMBL" id="RIAS01000002">
    <property type="protein sequence ID" value="KAA8783219.1"/>
    <property type="molecule type" value="Genomic_DNA"/>
</dbReference>
<dbReference type="RefSeq" id="WP_123063107.1">
    <property type="nucleotide sequence ID" value="NZ_RIAS01000002.1"/>
</dbReference>
<dbReference type="AlphaFoldDB" id="A0A5M9WNY9"/>
<evidence type="ECO:0000313" key="3">
    <source>
        <dbReference type="Proteomes" id="UP000323664"/>
    </source>
</evidence>
<name>A0A5M9WNY9_PAEAM</name>